<reference evidence="12" key="2">
    <citation type="submission" date="2017-02" db="EMBL/GenBank/DDBJ databases">
        <title>Sunflower complete genome.</title>
        <authorList>
            <person name="Langlade N."/>
            <person name="Munos S."/>
        </authorList>
    </citation>
    <scope>NUCLEOTIDE SEQUENCE [LARGE SCALE GENOMIC DNA]</scope>
    <source>
        <tissue evidence="12">Leaves</tissue>
    </source>
</reference>
<evidence type="ECO:0000256" key="8">
    <source>
        <dbReference type="ARBA" id="ARBA00023163"/>
    </source>
</evidence>
<comment type="catalytic activity">
    <reaction evidence="1">
        <text>S-ubiquitinyl-[E2 ubiquitin-conjugating enzyme]-L-cysteine + [acceptor protein]-L-lysine = [E2 ubiquitin-conjugating enzyme]-L-cysteine + N(6)-ubiquitinyl-[acceptor protein]-L-lysine.</text>
        <dbReference type="EC" id="2.3.2.27"/>
    </reaction>
</comment>
<dbReference type="GO" id="GO:0061630">
    <property type="term" value="F:ubiquitin protein ligase activity"/>
    <property type="evidence" value="ECO:0000318"/>
    <property type="project" value="GO_Central"/>
</dbReference>
<evidence type="ECO:0000256" key="9">
    <source>
        <dbReference type="PROSITE-ProRule" id="PRU00175"/>
    </source>
</evidence>
<dbReference type="EMBL" id="MNCJ02000318">
    <property type="protein sequence ID" value="KAF5815424.1"/>
    <property type="molecule type" value="Genomic_DNA"/>
</dbReference>
<dbReference type="InParanoid" id="A0A251V9G2"/>
<keyword evidence="4" id="KW-0479">Metal-binding</keyword>
<dbReference type="SMART" id="SM00184">
    <property type="entry name" value="RING"/>
    <property type="match status" value="1"/>
</dbReference>
<sequence>MESSSSSSRYRQLTHSYSNHKRFLLNHLLPAIENQSCSICLSKIEEAAVITVCLHAYCTDCIRKWSNQKRKCPLCNAQFASLFVDIDRSCLSFRTQRLLPPVKESVTKVNDDVRDVYSRRREFLAPRRATGISRELNAVSRRTRPLPKQRSFGQSNMLPPGVSKERILQWRASIYKQNMLAVPCPTRKSLEQGFMGRNCNKEMLLKRIEPWIHRELHAVLGDPNPAILVHLVTSLFISSLEETRDNNHLERLQPFLLERTSAFWHELRCFAESSLNMETYDTVVKYAKA</sequence>
<dbReference type="InterPro" id="IPR013083">
    <property type="entry name" value="Znf_RING/FYVE/PHD"/>
</dbReference>
<evidence type="ECO:0000259" key="10">
    <source>
        <dbReference type="PROSITE" id="PS50089"/>
    </source>
</evidence>
<reference evidence="11 13" key="1">
    <citation type="journal article" date="2017" name="Nature">
        <title>The sunflower genome provides insights into oil metabolism, flowering and Asterid evolution.</title>
        <authorList>
            <person name="Badouin H."/>
            <person name="Gouzy J."/>
            <person name="Grassa C.J."/>
            <person name="Murat F."/>
            <person name="Staton S.E."/>
            <person name="Cottret L."/>
            <person name="Lelandais-Briere C."/>
            <person name="Owens G.L."/>
            <person name="Carrere S."/>
            <person name="Mayjonade B."/>
            <person name="Legrand L."/>
            <person name="Gill N."/>
            <person name="Kane N.C."/>
            <person name="Bowers J.E."/>
            <person name="Hubner S."/>
            <person name="Bellec A."/>
            <person name="Berard A."/>
            <person name="Berges H."/>
            <person name="Blanchet N."/>
            <person name="Boniface M.C."/>
            <person name="Brunel D."/>
            <person name="Catrice O."/>
            <person name="Chaidir N."/>
            <person name="Claudel C."/>
            <person name="Donnadieu C."/>
            <person name="Faraut T."/>
            <person name="Fievet G."/>
            <person name="Helmstetter N."/>
            <person name="King M."/>
            <person name="Knapp S.J."/>
            <person name="Lai Z."/>
            <person name="Le Paslier M.C."/>
            <person name="Lippi Y."/>
            <person name="Lorenzon L."/>
            <person name="Mandel J.R."/>
            <person name="Marage G."/>
            <person name="Marchand G."/>
            <person name="Marquand E."/>
            <person name="Bret-Mestries E."/>
            <person name="Morien E."/>
            <person name="Nambeesan S."/>
            <person name="Nguyen T."/>
            <person name="Pegot-Espagnet P."/>
            <person name="Pouilly N."/>
            <person name="Raftis F."/>
            <person name="Sallet E."/>
            <person name="Schiex T."/>
            <person name="Thomas J."/>
            <person name="Vandecasteele C."/>
            <person name="Vares D."/>
            <person name="Vear F."/>
            <person name="Vautrin S."/>
            <person name="Crespi M."/>
            <person name="Mangin B."/>
            <person name="Burke J.M."/>
            <person name="Salse J."/>
            <person name="Munos S."/>
            <person name="Vincourt P."/>
            <person name="Rieseberg L.H."/>
            <person name="Langlade N.B."/>
        </authorList>
    </citation>
    <scope>NUCLEOTIDE SEQUENCE [LARGE SCALE GENOMIC DNA]</scope>
    <source>
        <strain evidence="13">cv. SF193</strain>
        <tissue evidence="11">Leaves</tissue>
    </source>
</reference>
<accession>A0A251V9G2</accession>
<dbReference type="InterPro" id="IPR017907">
    <property type="entry name" value="Znf_RING_CS"/>
</dbReference>
<evidence type="ECO:0000256" key="6">
    <source>
        <dbReference type="ARBA" id="ARBA00022833"/>
    </source>
</evidence>
<reference evidence="11" key="3">
    <citation type="submission" date="2020-06" db="EMBL/GenBank/DDBJ databases">
        <title>Helianthus annuus Genome sequencing and assembly Release 2.</title>
        <authorList>
            <person name="Gouzy J."/>
            <person name="Langlade N."/>
            <person name="Munos S."/>
        </authorList>
    </citation>
    <scope>NUCLEOTIDE SEQUENCE</scope>
    <source>
        <tissue evidence="11">Leaves</tissue>
    </source>
</reference>
<evidence type="ECO:0000256" key="5">
    <source>
        <dbReference type="ARBA" id="ARBA00022771"/>
    </source>
</evidence>
<dbReference type="Proteomes" id="UP000215914">
    <property type="component" value="Chromosome 3"/>
</dbReference>
<dbReference type="FunCoup" id="A0A251V9G2">
    <property type="interactions" value="57"/>
</dbReference>
<keyword evidence="13" id="KW-1185">Reference proteome</keyword>
<keyword evidence="3" id="KW-0808">Transferase</keyword>
<keyword evidence="6" id="KW-0862">Zinc</keyword>
<evidence type="ECO:0000256" key="1">
    <source>
        <dbReference type="ARBA" id="ARBA00000900"/>
    </source>
</evidence>
<organism evidence="12 13">
    <name type="scientific">Helianthus annuus</name>
    <name type="common">Common sunflower</name>
    <dbReference type="NCBI Taxonomy" id="4232"/>
    <lineage>
        <taxon>Eukaryota</taxon>
        <taxon>Viridiplantae</taxon>
        <taxon>Streptophyta</taxon>
        <taxon>Embryophyta</taxon>
        <taxon>Tracheophyta</taxon>
        <taxon>Spermatophyta</taxon>
        <taxon>Magnoliopsida</taxon>
        <taxon>eudicotyledons</taxon>
        <taxon>Gunneridae</taxon>
        <taxon>Pentapetalae</taxon>
        <taxon>asterids</taxon>
        <taxon>campanulids</taxon>
        <taxon>Asterales</taxon>
        <taxon>Asteraceae</taxon>
        <taxon>Asteroideae</taxon>
        <taxon>Heliantheae alliance</taxon>
        <taxon>Heliantheae</taxon>
        <taxon>Helianthus</taxon>
    </lineage>
</organism>
<dbReference type="PROSITE" id="PS50089">
    <property type="entry name" value="ZF_RING_2"/>
    <property type="match status" value="1"/>
</dbReference>
<evidence type="ECO:0000256" key="7">
    <source>
        <dbReference type="ARBA" id="ARBA00023015"/>
    </source>
</evidence>
<dbReference type="InterPro" id="IPR001841">
    <property type="entry name" value="Znf_RING"/>
</dbReference>
<evidence type="ECO:0000313" key="13">
    <source>
        <dbReference type="Proteomes" id="UP000215914"/>
    </source>
</evidence>
<dbReference type="EMBL" id="CM007892">
    <property type="protein sequence ID" value="OTG31909.1"/>
    <property type="molecule type" value="Genomic_DNA"/>
</dbReference>
<evidence type="ECO:0000256" key="3">
    <source>
        <dbReference type="ARBA" id="ARBA00022679"/>
    </source>
</evidence>
<dbReference type="Gene3D" id="3.30.40.10">
    <property type="entry name" value="Zinc/RING finger domain, C3HC4 (zinc finger)"/>
    <property type="match status" value="1"/>
</dbReference>
<dbReference type="GO" id="GO:0000209">
    <property type="term" value="P:protein polyubiquitination"/>
    <property type="evidence" value="ECO:0000318"/>
    <property type="project" value="GO_Central"/>
</dbReference>
<gene>
    <name evidence="12" type="ORF">HannXRQ_Chr03g0080871</name>
    <name evidence="11" type="ORF">HanXRQr2_Chr03g0122951</name>
</gene>
<dbReference type="AlphaFoldDB" id="A0A251V9G2"/>
<dbReference type="OMA" id="SMQTYDT"/>
<evidence type="ECO:0000313" key="12">
    <source>
        <dbReference type="EMBL" id="OTG31909.1"/>
    </source>
</evidence>
<dbReference type="GO" id="GO:0008270">
    <property type="term" value="F:zinc ion binding"/>
    <property type="evidence" value="ECO:0007669"/>
    <property type="project" value="UniProtKB-KW"/>
</dbReference>
<proteinExistence type="predicted"/>
<protein>
    <recommendedName>
        <fullName evidence="2">RING-type E3 ubiquitin transferase</fullName>
        <ecNumber evidence="2">2.3.2.27</ecNumber>
    </recommendedName>
</protein>
<dbReference type="PANTHER" id="PTHR46077">
    <property type="entry name" value="E3 UBIQUITIN-PROTEIN LIGASE TOPORS"/>
    <property type="match status" value="1"/>
</dbReference>
<dbReference type="OrthoDB" id="5600418at2759"/>
<keyword evidence="5 9" id="KW-0863">Zinc-finger</keyword>
<evidence type="ECO:0000256" key="2">
    <source>
        <dbReference type="ARBA" id="ARBA00012483"/>
    </source>
</evidence>
<keyword evidence="7" id="KW-0805">Transcription regulation</keyword>
<feature type="domain" description="RING-type" evidence="10">
    <location>
        <begin position="37"/>
        <end position="76"/>
    </location>
</feature>
<dbReference type="GO" id="GO:0006513">
    <property type="term" value="P:protein monoubiquitination"/>
    <property type="evidence" value="ECO:0000318"/>
    <property type="project" value="GO_Central"/>
</dbReference>
<dbReference type="Pfam" id="PF00097">
    <property type="entry name" value="zf-C3HC4"/>
    <property type="match status" value="1"/>
</dbReference>
<dbReference type="SUPFAM" id="SSF57850">
    <property type="entry name" value="RING/U-box"/>
    <property type="match status" value="1"/>
</dbReference>
<dbReference type="EC" id="2.3.2.27" evidence="2"/>
<dbReference type="Gramene" id="mRNA:HanXRQr2_Chr03g0122951">
    <property type="protein sequence ID" value="mRNA:HanXRQr2_Chr03g0122951"/>
    <property type="gene ID" value="HanXRQr2_Chr03g0122951"/>
</dbReference>
<dbReference type="PROSITE" id="PS00518">
    <property type="entry name" value="ZF_RING_1"/>
    <property type="match status" value="1"/>
</dbReference>
<keyword evidence="8" id="KW-0804">Transcription</keyword>
<dbReference type="InterPro" id="IPR018957">
    <property type="entry name" value="Znf_C3HC4_RING-type"/>
</dbReference>
<name>A0A251V9G2_HELAN</name>
<dbReference type="STRING" id="4232.A0A251V9G2"/>
<evidence type="ECO:0000313" key="11">
    <source>
        <dbReference type="EMBL" id="KAF5815424.1"/>
    </source>
</evidence>
<evidence type="ECO:0000256" key="4">
    <source>
        <dbReference type="ARBA" id="ARBA00022723"/>
    </source>
</evidence>
<dbReference type="PANTHER" id="PTHR46077:SF1">
    <property type="entry name" value="TOP1 BINDING ARGININE_SERINE RICH PROTEIN, E3 UBIQUITIN LIGASE"/>
    <property type="match status" value="1"/>
</dbReference>